<dbReference type="GeneTree" id="ENSGT00940000158652"/>
<dbReference type="GO" id="GO:0051382">
    <property type="term" value="P:kinetochore assembly"/>
    <property type="evidence" value="ECO:0007669"/>
    <property type="project" value="TreeGrafter"/>
</dbReference>
<dbReference type="GO" id="GO:0023052">
    <property type="term" value="P:signaling"/>
    <property type="evidence" value="ECO:0007669"/>
    <property type="project" value="InterPro"/>
</dbReference>
<dbReference type="Pfam" id="PF03359">
    <property type="entry name" value="GKAP"/>
    <property type="match status" value="1"/>
</dbReference>
<feature type="region of interest" description="Disordered" evidence="3">
    <location>
        <begin position="184"/>
        <end position="228"/>
    </location>
</feature>
<reference evidence="4" key="2">
    <citation type="submission" date="2025-09" db="UniProtKB">
        <authorList>
            <consortium name="Ensembl"/>
        </authorList>
    </citation>
    <scope>IDENTIFICATION</scope>
</reference>
<feature type="region of interest" description="Disordered" evidence="3">
    <location>
        <begin position="321"/>
        <end position="343"/>
    </location>
</feature>
<name>A0A8C8H6S0_ONCTS</name>
<accession>A0A8C8H6S0</accession>
<dbReference type="AlphaFoldDB" id="A0A8C8H6S0"/>
<reference evidence="4" key="1">
    <citation type="submission" date="2025-08" db="UniProtKB">
        <authorList>
            <consortium name="Ensembl"/>
        </authorList>
    </citation>
    <scope>IDENTIFICATION</scope>
</reference>
<organism evidence="4 5">
    <name type="scientific">Oncorhynchus tshawytscha</name>
    <name type="common">Chinook salmon</name>
    <name type="synonym">Salmo tshawytscha</name>
    <dbReference type="NCBI Taxonomy" id="74940"/>
    <lineage>
        <taxon>Eukaryota</taxon>
        <taxon>Metazoa</taxon>
        <taxon>Chordata</taxon>
        <taxon>Craniata</taxon>
        <taxon>Vertebrata</taxon>
        <taxon>Euteleostomi</taxon>
        <taxon>Actinopterygii</taxon>
        <taxon>Neopterygii</taxon>
        <taxon>Teleostei</taxon>
        <taxon>Protacanthopterygii</taxon>
        <taxon>Salmoniformes</taxon>
        <taxon>Salmonidae</taxon>
        <taxon>Salmoninae</taxon>
        <taxon>Oncorhynchus</taxon>
    </lineage>
</organism>
<sequence>MEVRFGHLRQRDASVDMLRVKMFRRRSQSQKVNRDKALNSRRQLDNLPEFECSQLDMSVAENVSVVQENVPNAKQVKSELFLCDAAVEERMKKLARYKEKKELVKEKEKRAREKKGVFKVGLYRPEAQPLVPLPQAPAATIKARVRGHSLRLTQYTADMSIDVISIVLGSHCSIIDLMKIAPKDKPAPASKTRSNAKQSAAPPVGRGRNTRGEHWAASPTPPSAEEQKDVKMVKDLVHPGPEPVSAQADCIPPSARTLSSFTPKGFVFQAPAGLSSFNPNPLTPRSADSFFKPSVSVLHLVPLWPSDNLVPKMELIALSPAKSPAHSPPRPSPTPRCLPSPKEPEHDVPYFRQRLTEFCQQWEPRVDDASVPEEMCDRMRTAVCQARLLMKERCGQFSGLVDDCELGRGEKITTCTDLQGFWDMVYYQVEDVNKKFGALKEVESKGWQEESKPPLRQRKVVKKLPSALVAKPASGAVAKSRLAAIKAKQQAAKAKQAAGPGSAVDDPAPAPEDPQAETQAPEPLVVVFQVESSVRRSTHVSAMPQACSVTKFSTPSRTRHSSTAAAAHTSPLPHFTHTTTCSTLTLAHPTLTTAFSLCISTVKEALDTQSEEVPSNQPELASVQNVTPDQPEPERMQEDVACDHSEVVSEPTVCPEEHSESCESSSNTQQLTNDEQVHLGLLLKIHKGLPGLDFERYLQPAVRCSLSPREPAVAEMLSPMVIDVEMESPLAPSEETPQEEVSTPTGTVCVLGYG</sequence>
<dbReference type="Ensembl" id="ENSOTST00005065037.2">
    <property type="protein sequence ID" value="ENSOTSP00005059753.2"/>
    <property type="gene ID" value="ENSOTSG00005028751.2"/>
</dbReference>
<proteinExistence type="inferred from homology"/>
<keyword evidence="5" id="KW-1185">Reference proteome</keyword>
<protein>
    <recommendedName>
        <fullName evidence="6">Discs, large (Drosophila) homolog-associated protein 5</fullName>
    </recommendedName>
</protein>
<evidence type="ECO:0000256" key="1">
    <source>
        <dbReference type="ARBA" id="ARBA00008839"/>
    </source>
</evidence>
<dbReference type="PANTHER" id="PTHR12353">
    <property type="entry name" value="DISKS LARGE-ASSOCIATED PROTEIN DAP SAP90/PSD-95-ASSOCIATED PROTEIN"/>
    <property type="match status" value="1"/>
</dbReference>
<evidence type="ECO:0000313" key="5">
    <source>
        <dbReference type="Proteomes" id="UP000694402"/>
    </source>
</evidence>
<feature type="compositionally biased region" description="Pro residues" evidence="3">
    <location>
        <begin position="326"/>
        <end position="338"/>
    </location>
</feature>
<dbReference type="GO" id="GO:0008017">
    <property type="term" value="F:microtubule binding"/>
    <property type="evidence" value="ECO:0007669"/>
    <property type="project" value="TreeGrafter"/>
</dbReference>
<gene>
    <name evidence="4" type="primary">DLGAP5</name>
</gene>
<evidence type="ECO:0000256" key="2">
    <source>
        <dbReference type="SAM" id="Coils"/>
    </source>
</evidence>
<feature type="coiled-coil region" evidence="2">
    <location>
        <begin position="87"/>
        <end position="114"/>
    </location>
</feature>
<feature type="region of interest" description="Disordered" evidence="3">
    <location>
        <begin position="493"/>
        <end position="522"/>
    </location>
</feature>
<dbReference type="GO" id="GO:0007059">
    <property type="term" value="P:chromosome segregation"/>
    <property type="evidence" value="ECO:0007669"/>
    <property type="project" value="TreeGrafter"/>
</dbReference>
<dbReference type="GO" id="GO:0005737">
    <property type="term" value="C:cytoplasm"/>
    <property type="evidence" value="ECO:0007669"/>
    <property type="project" value="TreeGrafter"/>
</dbReference>
<evidence type="ECO:0000256" key="3">
    <source>
        <dbReference type="SAM" id="MobiDB-lite"/>
    </source>
</evidence>
<dbReference type="GO" id="GO:0031616">
    <property type="term" value="C:spindle pole centrosome"/>
    <property type="evidence" value="ECO:0007669"/>
    <property type="project" value="TreeGrafter"/>
</dbReference>
<comment type="similarity">
    <text evidence="1">Belongs to the SAPAP family.</text>
</comment>
<evidence type="ECO:0000313" key="4">
    <source>
        <dbReference type="Ensembl" id="ENSOTSP00005059753.2"/>
    </source>
</evidence>
<dbReference type="Proteomes" id="UP000694402">
    <property type="component" value="Unassembled WGS sequence"/>
</dbReference>
<dbReference type="GO" id="GO:0005634">
    <property type="term" value="C:nucleus"/>
    <property type="evidence" value="ECO:0007669"/>
    <property type="project" value="TreeGrafter"/>
</dbReference>
<dbReference type="GO" id="GO:0051642">
    <property type="term" value="P:centrosome localization"/>
    <property type="evidence" value="ECO:0007669"/>
    <property type="project" value="TreeGrafter"/>
</dbReference>
<dbReference type="GO" id="GO:0007052">
    <property type="term" value="P:mitotic spindle organization"/>
    <property type="evidence" value="ECO:0007669"/>
    <property type="project" value="TreeGrafter"/>
</dbReference>
<dbReference type="PANTHER" id="PTHR12353:SF1">
    <property type="entry name" value="DISKS LARGE-ASSOCIATED PROTEIN 5"/>
    <property type="match status" value="1"/>
</dbReference>
<evidence type="ECO:0008006" key="6">
    <source>
        <dbReference type="Google" id="ProtNLM"/>
    </source>
</evidence>
<feature type="compositionally biased region" description="Polar residues" evidence="3">
    <location>
        <begin position="609"/>
        <end position="628"/>
    </location>
</feature>
<feature type="region of interest" description="Disordered" evidence="3">
    <location>
        <begin position="609"/>
        <end position="633"/>
    </location>
</feature>
<dbReference type="InterPro" id="IPR005026">
    <property type="entry name" value="SAPAP"/>
</dbReference>
<keyword evidence="2" id="KW-0175">Coiled coil</keyword>
<dbReference type="GO" id="GO:0007346">
    <property type="term" value="P:regulation of mitotic cell cycle"/>
    <property type="evidence" value="ECO:0007669"/>
    <property type="project" value="TreeGrafter"/>
</dbReference>